<dbReference type="Proteomes" id="UP000887565">
    <property type="component" value="Unplaced"/>
</dbReference>
<proteinExistence type="predicted"/>
<dbReference type="AlphaFoldDB" id="A0A915HDD5"/>
<evidence type="ECO:0000313" key="1">
    <source>
        <dbReference type="Proteomes" id="UP000887565"/>
    </source>
</evidence>
<keyword evidence="1" id="KW-1185">Reference proteome</keyword>
<reference evidence="2" key="1">
    <citation type="submission" date="2022-11" db="UniProtKB">
        <authorList>
            <consortium name="WormBaseParasite"/>
        </authorList>
    </citation>
    <scope>IDENTIFICATION</scope>
</reference>
<sequence length="83" mass="10039">MYFHKAPVYFQTQMEGQLHKLKNIASMAAFMNKLKANMTAWKEFSEDQEDNEEDCFNRVYENRRINNQQIGQQDQNYNQQQKI</sequence>
<dbReference type="WBParaSite" id="nRc.2.0.1.t00080-RA">
    <property type="protein sequence ID" value="nRc.2.0.1.t00080-RA"/>
    <property type="gene ID" value="nRc.2.0.1.g00080"/>
</dbReference>
<organism evidence="1 2">
    <name type="scientific">Romanomermis culicivorax</name>
    <name type="common">Nematode worm</name>
    <dbReference type="NCBI Taxonomy" id="13658"/>
    <lineage>
        <taxon>Eukaryota</taxon>
        <taxon>Metazoa</taxon>
        <taxon>Ecdysozoa</taxon>
        <taxon>Nematoda</taxon>
        <taxon>Enoplea</taxon>
        <taxon>Dorylaimia</taxon>
        <taxon>Mermithida</taxon>
        <taxon>Mermithoidea</taxon>
        <taxon>Mermithidae</taxon>
        <taxon>Romanomermis</taxon>
    </lineage>
</organism>
<name>A0A915HDD5_ROMCU</name>
<protein>
    <submittedName>
        <fullName evidence="2">Uncharacterized protein</fullName>
    </submittedName>
</protein>
<evidence type="ECO:0000313" key="2">
    <source>
        <dbReference type="WBParaSite" id="nRc.2.0.1.t00080-RA"/>
    </source>
</evidence>
<accession>A0A915HDD5</accession>